<dbReference type="FunFam" id="3.20.20.70:FF:000210">
    <property type="entry name" value="2-nitropropane dioxygenase"/>
    <property type="match status" value="1"/>
</dbReference>
<evidence type="ECO:0000256" key="1">
    <source>
        <dbReference type="ARBA" id="ARBA00009881"/>
    </source>
</evidence>
<sequence length="340" mass="36001">MPKHMLSPARAHLRQALNARLPVIAAPMFLVSSPPLVAAACKAGIVGTFPTLNCRTTTQLDQWLTDIKATLAQAPSAAKFGVNLIVHKTNPSLEAHLELVVKHKVPLVITSLGAVKQVIDAVHSYNGLVFHDVTNLRHAAKAVEAGVDGLIAVCAGAGGHAGPASPFALIPQLRANFPDKIIIAGGAISDGSTVRAAQTLGADLAYLGTRFIATKESMAQDGYKNMLVTAKSGPAPAFLPTVYTDKISGVYANFLRDSLAQAGMDPDKLAQADAVEEDFSKLNANESKAWRDVWSAGHGVLNIHDVPTTQQLVDRLAQEYQLAVQDEAGRLAQWTTSAKL</sequence>
<dbReference type="Pfam" id="PF03060">
    <property type="entry name" value="NMO"/>
    <property type="match status" value="1"/>
</dbReference>
<dbReference type="InterPro" id="IPR004136">
    <property type="entry name" value="NMO"/>
</dbReference>
<dbReference type="GO" id="GO:0018580">
    <property type="term" value="F:nitronate monooxygenase activity"/>
    <property type="evidence" value="ECO:0007669"/>
    <property type="project" value="InterPro"/>
</dbReference>
<evidence type="ECO:0000313" key="7">
    <source>
        <dbReference type="Proteomes" id="UP000193411"/>
    </source>
</evidence>
<evidence type="ECO:0000256" key="5">
    <source>
        <dbReference type="ARBA" id="ARBA00023033"/>
    </source>
</evidence>
<dbReference type="SUPFAM" id="SSF51412">
    <property type="entry name" value="Inosine monophosphate dehydrogenase (IMPDH)"/>
    <property type="match status" value="1"/>
</dbReference>
<keyword evidence="5" id="KW-0503">Monooxygenase</keyword>
<accession>A0A1Y2HAH6</accession>
<keyword evidence="4" id="KW-0560">Oxidoreductase</keyword>
<dbReference type="EMBL" id="MCFL01000076">
    <property type="protein sequence ID" value="ORZ30703.1"/>
    <property type="molecule type" value="Genomic_DNA"/>
</dbReference>
<dbReference type="InterPro" id="IPR013785">
    <property type="entry name" value="Aldolase_TIM"/>
</dbReference>
<comment type="caution">
    <text evidence="6">The sequence shown here is derived from an EMBL/GenBank/DDBJ whole genome shotgun (WGS) entry which is preliminary data.</text>
</comment>
<dbReference type="AlphaFoldDB" id="A0A1Y2HAH6"/>
<dbReference type="Proteomes" id="UP000193411">
    <property type="component" value="Unassembled WGS sequence"/>
</dbReference>
<comment type="similarity">
    <text evidence="1">Belongs to the nitronate monooxygenase family. NMO class I subfamily.</text>
</comment>
<organism evidence="6 7">
    <name type="scientific">Catenaria anguillulae PL171</name>
    <dbReference type="NCBI Taxonomy" id="765915"/>
    <lineage>
        <taxon>Eukaryota</taxon>
        <taxon>Fungi</taxon>
        <taxon>Fungi incertae sedis</taxon>
        <taxon>Blastocladiomycota</taxon>
        <taxon>Blastocladiomycetes</taxon>
        <taxon>Blastocladiales</taxon>
        <taxon>Catenariaceae</taxon>
        <taxon>Catenaria</taxon>
    </lineage>
</organism>
<keyword evidence="2" id="KW-0285">Flavoprotein</keyword>
<keyword evidence="7" id="KW-1185">Reference proteome</keyword>
<reference evidence="6 7" key="1">
    <citation type="submission" date="2016-07" db="EMBL/GenBank/DDBJ databases">
        <title>Pervasive Adenine N6-methylation of Active Genes in Fungi.</title>
        <authorList>
            <consortium name="DOE Joint Genome Institute"/>
            <person name="Mondo S.J."/>
            <person name="Dannebaum R.O."/>
            <person name="Kuo R.C."/>
            <person name="Labutti K."/>
            <person name="Haridas S."/>
            <person name="Kuo A."/>
            <person name="Salamov A."/>
            <person name="Ahrendt S.R."/>
            <person name="Lipzen A."/>
            <person name="Sullivan W."/>
            <person name="Andreopoulos W.B."/>
            <person name="Clum A."/>
            <person name="Lindquist E."/>
            <person name="Daum C."/>
            <person name="Ramamoorthy G.K."/>
            <person name="Gryganskyi A."/>
            <person name="Culley D."/>
            <person name="Magnuson J.K."/>
            <person name="James T.Y."/>
            <person name="O'Malley M.A."/>
            <person name="Stajich J.E."/>
            <person name="Spatafora J.W."/>
            <person name="Visel A."/>
            <person name="Grigoriev I.V."/>
        </authorList>
    </citation>
    <scope>NUCLEOTIDE SEQUENCE [LARGE SCALE GENOMIC DNA]</scope>
    <source>
        <strain evidence="6 7">PL171</strain>
    </source>
</reference>
<protein>
    <submittedName>
        <fullName evidence="6">Oxidoreductase</fullName>
    </submittedName>
</protein>
<dbReference type="PANTHER" id="PTHR42747:SF4">
    <property type="entry name" value="BLR1330 PROTEIN"/>
    <property type="match status" value="1"/>
</dbReference>
<proteinExistence type="inferred from homology"/>
<evidence type="ECO:0000313" key="6">
    <source>
        <dbReference type="EMBL" id="ORZ30703.1"/>
    </source>
</evidence>
<dbReference type="OrthoDB" id="10265891at2759"/>
<dbReference type="STRING" id="765915.A0A1Y2HAH6"/>
<evidence type="ECO:0000256" key="2">
    <source>
        <dbReference type="ARBA" id="ARBA00022630"/>
    </source>
</evidence>
<evidence type="ECO:0000256" key="4">
    <source>
        <dbReference type="ARBA" id="ARBA00023002"/>
    </source>
</evidence>
<gene>
    <name evidence="6" type="ORF">BCR44DRAFT_35160</name>
</gene>
<dbReference type="PANTHER" id="PTHR42747">
    <property type="entry name" value="NITRONATE MONOOXYGENASE-RELATED"/>
    <property type="match status" value="1"/>
</dbReference>
<evidence type="ECO:0000256" key="3">
    <source>
        <dbReference type="ARBA" id="ARBA00022643"/>
    </source>
</evidence>
<name>A0A1Y2HAH6_9FUNG</name>
<dbReference type="CDD" id="cd04730">
    <property type="entry name" value="NPD_like"/>
    <property type="match status" value="1"/>
</dbReference>
<keyword evidence="3" id="KW-0288">FMN</keyword>
<dbReference type="Gene3D" id="3.20.20.70">
    <property type="entry name" value="Aldolase class I"/>
    <property type="match status" value="1"/>
</dbReference>